<dbReference type="KEGG" id="aqu:105316676"/>
<evidence type="ECO:0000313" key="2">
    <source>
        <dbReference type="EnsemblMetazoa" id="Aqu2.1.40226_001"/>
    </source>
</evidence>
<gene>
    <name evidence="2" type="primary">105316676</name>
</gene>
<reference evidence="3" key="1">
    <citation type="journal article" date="2010" name="Nature">
        <title>The Amphimedon queenslandica genome and the evolution of animal complexity.</title>
        <authorList>
            <person name="Srivastava M."/>
            <person name="Simakov O."/>
            <person name="Chapman J."/>
            <person name="Fahey B."/>
            <person name="Gauthier M.E."/>
            <person name="Mitros T."/>
            <person name="Richards G.S."/>
            <person name="Conaco C."/>
            <person name="Dacre M."/>
            <person name="Hellsten U."/>
            <person name="Larroux C."/>
            <person name="Putnam N.H."/>
            <person name="Stanke M."/>
            <person name="Adamska M."/>
            <person name="Darling A."/>
            <person name="Degnan S.M."/>
            <person name="Oakley T.H."/>
            <person name="Plachetzki D.C."/>
            <person name="Zhai Y."/>
            <person name="Adamski M."/>
            <person name="Calcino A."/>
            <person name="Cummins S.F."/>
            <person name="Goodstein D.M."/>
            <person name="Harris C."/>
            <person name="Jackson D.J."/>
            <person name="Leys S.P."/>
            <person name="Shu S."/>
            <person name="Woodcroft B.J."/>
            <person name="Vervoort M."/>
            <person name="Kosik K.S."/>
            <person name="Manning G."/>
            <person name="Degnan B.M."/>
            <person name="Rokhsar D.S."/>
        </authorList>
    </citation>
    <scope>NUCLEOTIDE SEQUENCE [LARGE SCALE GENOMIC DNA]</scope>
</reference>
<dbReference type="AlphaFoldDB" id="A0A1X7VIP7"/>
<keyword evidence="3" id="KW-1185">Reference proteome</keyword>
<dbReference type="InParanoid" id="A0A1X7VIP7"/>
<accession>A0A1X7VIP7</accession>
<dbReference type="EnsemblMetazoa" id="Aqu2.1.40226_001">
    <property type="protein sequence ID" value="Aqu2.1.40226_001"/>
    <property type="gene ID" value="Aqu2.1.40226"/>
</dbReference>
<name>A0A1X7VIP7_AMPQE</name>
<feature type="coiled-coil region" evidence="1">
    <location>
        <begin position="3"/>
        <end position="55"/>
    </location>
</feature>
<sequence>MHVSKLKKENEDMKSHYDQIIRKLTRDKEEAATLYSELKEQLKLMSLESRKWQQQAASFEKAMRDSTVDMKHGLRGQAENELIANLKRELALTQGKLVSLEKEFSMFKKHSKDQLEHERQLNSKLRHLAL</sequence>
<proteinExistence type="predicted"/>
<dbReference type="Proteomes" id="UP000007879">
    <property type="component" value="Unassembled WGS sequence"/>
</dbReference>
<evidence type="ECO:0000256" key="1">
    <source>
        <dbReference type="SAM" id="Coils"/>
    </source>
</evidence>
<evidence type="ECO:0000313" key="3">
    <source>
        <dbReference type="Proteomes" id="UP000007879"/>
    </source>
</evidence>
<protein>
    <submittedName>
        <fullName evidence="2">Uncharacterized protein</fullName>
    </submittedName>
</protein>
<reference evidence="2" key="2">
    <citation type="submission" date="2017-05" db="UniProtKB">
        <authorList>
            <consortium name="EnsemblMetazoa"/>
        </authorList>
    </citation>
    <scope>IDENTIFICATION</scope>
</reference>
<organism evidence="2">
    <name type="scientific">Amphimedon queenslandica</name>
    <name type="common">Sponge</name>
    <dbReference type="NCBI Taxonomy" id="400682"/>
    <lineage>
        <taxon>Eukaryota</taxon>
        <taxon>Metazoa</taxon>
        <taxon>Porifera</taxon>
        <taxon>Demospongiae</taxon>
        <taxon>Heteroscleromorpha</taxon>
        <taxon>Haplosclerida</taxon>
        <taxon>Niphatidae</taxon>
        <taxon>Amphimedon</taxon>
    </lineage>
</organism>
<keyword evidence="1" id="KW-0175">Coiled coil</keyword>
<dbReference type="EnsemblMetazoa" id="XM_020008957.1">
    <property type="protein sequence ID" value="XP_019864516.1"/>
    <property type="gene ID" value="LOC105316676"/>
</dbReference>